<gene>
    <name evidence="1" type="ORF">EPI10_001106</name>
</gene>
<dbReference type="Proteomes" id="UP000325315">
    <property type="component" value="Unassembled WGS sequence"/>
</dbReference>
<dbReference type="Gene3D" id="2.40.70.10">
    <property type="entry name" value="Acid Proteases"/>
    <property type="match status" value="1"/>
</dbReference>
<proteinExistence type="predicted"/>
<dbReference type="PANTHER" id="PTHR33067">
    <property type="entry name" value="RNA-DIRECTED DNA POLYMERASE-RELATED"/>
    <property type="match status" value="1"/>
</dbReference>
<dbReference type="AlphaFoldDB" id="A0A5B6VAH4"/>
<dbReference type="PANTHER" id="PTHR33067:SF35">
    <property type="entry name" value="ASPARTIC PEPTIDASE DDI1-TYPE DOMAIN-CONTAINING PROTEIN"/>
    <property type="match status" value="1"/>
</dbReference>
<organism evidence="1 2">
    <name type="scientific">Gossypium australe</name>
    <dbReference type="NCBI Taxonomy" id="47621"/>
    <lineage>
        <taxon>Eukaryota</taxon>
        <taxon>Viridiplantae</taxon>
        <taxon>Streptophyta</taxon>
        <taxon>Embryophyta</taxon>
        <taxon>Tracheophyta</taxon>
        <taxon>Spermatophyta</taxon>
        <taxon>Magnoliopsida</taxon>
        <taxon>eudicotyledons</taxon>
        <taxon>Gunneridae</taxon>
        <taxon>Pentapetalae</taxon>
        <taxon>rosids</taxon>
        <taxon>malvids</taxon>
        <taxon>Malvales</taxon>
        <taxon>Malvaceae</taxon>
        <taxon>Malvoideae</taxon>
        <taxon>Gossypium</taxon>
    </lineage>
</organism>
<reference evidence="2" key="1">
    <citation type="journal article" date="2019" name="Plant Biotechnol. J.">
        <title>Genome sequencing of the Australian wild diploid species Gossypium australe highlights disease resistance and delayed gland morphogenesis.</title>
        <authorList>
            <person name="Cai Y."/>
            <person name="Cai X."/>
            <person name="Wang Q."/>
            <person name="Wang P."/>
            <person name="Zhang Y."/>
            <person name="Cai C."/>
            <person name="Xu Y."/>
            <person name="Wang K."/>
            <person name="Zhou Z."/>
            <person name="Wang C."/>
            <person name="Geng S."/>
            <person name="Li B."/>
            <person name="Dong Q."/>
            <person name="Hou Y."/>
            <person name="Wang H."/>
            <person name="Ai P."/>
            <person name="Liu Z."/>
            <person name="Yi F."/>
            <person name="Sun M."/>
            <person name="An G."/>
            <person name="Cheng J."/>
            <person name="Zhang Y."/>
            <person name="Shi Q."/>
            <person name="Xie Y."/>
            <person name="Shi X."/>
            <person name="Chang Y."/>
            <person name="Huang F."/>
            <person name="Chen Y."/>
            <person name="Hong S."/>
            <person name="Mi L."/>
            <person name="Sun Q."/>
            <person name="Zhang L."/>
            <person name="Zhou B."/>
            <person name="Peng R."/>
            <person name="Zhang X."/>
            <person name="Liu F."/>
        </authorList>
    </citation>
    <scope>NUCLEOTIDE SEQUENCE [LARGE SCALE GENOMIC DNA]</scope>
    <source>
        <strain evidence="2">cv. PA1801</strain>
    </source>
</reference>
<dbReference type="InterPro" id="IPR021109">
    <property type="entry name" value="Peptidase_aspartic_dom_sf"/>
</dbReference>
<evidence type="ECO:0000313" key="2">
    <source>
        <dbReference type="Proteomes" id="UP000325315"/>
    </source>
</evidence>
<dbReference type="EMBL" id="SMMG02000007">
    <property type="protein sequence ID" value="KAA3465976.1"/>
    <property type="molecule type" value="Genomic_DNA"/>
</dbReference>
<dbReference type="OrthoDB" id="1937287at2759"/>
<sequence length="211" mass="23868">MEQLHAITVRDEERPIAKGYKPQVPYRNVTKRDHTNGQFGKFLKLLKILHINLPFVEALLQMPNYVKFLKELLGNKRKLDDSLNVELNAVCSAILQNKLPNKLKDPGSFTIPCLIGSLSIKNALVDLRASINVMPYKMFKQLGLRKPKQTRMTIARTIIDVGTGELVLRVGDEMITLQACDSMRVSSNRDEFKCSVKVSNHVAQLSLQEIP</sequence>
<comment type="caution">
    <text evidence="1">The sequence shown here is derived from an EMBL/GenBank/DDBJ whole genome shotgun (WGS) entry which is preliminary data.</text>
</comment>
<evidence type="ECO:0000313" key="1">
    <source>
        <dbReference type="EMBL" id="KAA3465976.1"/>
    </source>
</evidence>
<protein>
    <submittedName>
        <fullName evidence="1">General transcriptional corepressor trfA-like</fullName>
    </submittedName>
</protein>
<keyword evidence="2" id="KW-1185">Reference proteome</keyword>
<accession>A0A5B6VAH4</accession>
<name>A0A5B6VAH4_9ROSI</name>